<protein>
    <submittedName>
        <fullName evidence="1">Uncharacterized protein</fullName>
    </submittedName>
</protein>
<name>A0A382WKE9_9ZZZZ</name>
<proteinExistence type="predicted"/>
<sequence length="77" mass="8802">VQMKSLSFIIKLFFCFFLFISIGKIYAADIITIKANEGRFYFAGLYPGYILYLQGGIPEDTASAWVDKTYWAVIEVD</sequence>
<reference evidence="1" key="1">
    <citation type="submission" date="2018-05" db="EMBL/GenBank/DDBJ databases">
        <authorList>
            <person name="Lanie J.A."/>
            <person name="Ng W.-L."/>
            <person name="Kazmierczak K.M."/>
            <person name="Andrzejewski T.M."/>
            <person name="Davidsen T.M."/>
            <person name="Wayne K.J."/>
            <person name="Tettelin H."/>
            <person name="Glass J.I."/>
            <person name="Rusch D."/>
            <person name="Podicherti R."/>
            <person name="Tsui H.-C.T."/>
            <person name="Winkler M.E."/>
        </authorList>
    </citation>
    <scope>NUCLEOTIDE SEQUENCE</scope>
</reference>
<feature type="non-terminal residue" evidence="1">
    <location>
        <position position="1"/>
    </location>
</feature>
<feature type="non-terminal residue" evidence="1">
    <location>
        <position position="77"/>
    </location>
</feature>
<dbReference type="AlphaFoldDB" id="A0A382WKE9"/>
<dbReference type="EMBL" id="UINC01160260">
    <property type="protein sequence ID" value="SVD58805.1"/>
    <property type="molecule type" value="Genomic_DNA"/>
</dbReference>
<evidence type="ECO:0000313" key="1">
    <source>
        <dbReference type="EMBL" id="SVD58805.1"/>
    </source>
</evidence>
<accession>A0A382WKE9</accession>
<organism evidence="1">
    <name type="scientific">marine metagenome</name>
    <dbReference type="NCBI Taxonomy" id="408172"/>
    <lineage>
        <taxon>unclassified sequences</taxon>
        <taxon>metagenomes</taxon>
        <taxon>ecological metagenomes</taxon>
    </lineage>
</organism>
<gene>
    <name evidence="1" type="ORF">METZ01_LOCUS411659</name>
</gene>